<feature type="transmembrane region" description="Helical" evidence="1">
    <location>
        <begin position="76"/>
        <end position="97"/>
    </location>
</feature>
<evidence type="ECO:0000256" key="1">
    <source>
        <dbReference type="SAM" id="Phobius"/>
    </source>
</evidence>
<dbReference type="EMBL" id="GG662603">
    <property type="protein sequence ID" value="EDK31476.2"/>
    <property type="molecule type" value="Genomic_DNA"/>
</dbReference>
<dbReference type="InParanoid" id="A4VD79"/>
<sequence length="339" mass="40923">MMSEIYQFDSLLIFIYIHLLISLSLIYSYQHQQIYMELIQINQKKNQFFEKAKFKLQQNRRNYNRKLANFIQVQQMIIFIEAVLRITLFVIQTFFIFQQKLKVSIQNIKDKLYRKYIKIIYKNENKWMKDKLQQIKKQPYHLILVMNENVQLQHLIQITQYICHTQTKYVTFYDIKGDLVEHISKLHSDILSKQFTETYNSRSIQINSFVPDKKKLQYEIKNEGEQLYIQFINCKSNQQDFINLVKKAITKNEDIVLERDLLSYRLINQNEGKDSTQLKKYSTALLIQFDVNFNGLFGLPFQFLKSSEMVFNQSIQNFACTRFIKCYEIFNKTQQREGK</sequence>
<organism evidence="2 3">
    <name type="scientific">Tetrahymena thermophila (strain SB210)</name>
    <dbReference type="NCBI Taxonomy" id="312017"/>
    <lineage>
        <taxon>Eukaryota</taxon>
        <taxon>Sar</taxon>
        <taxon>Alveolata</taxon>
        <taxon>Ciliophora</taxon>
        <taxon>Intramacronucleata</taxon>
        <taxon>Oligohymenophorea</taxon>
        <taxon>Hymenostomatida</taxon>
        <taxon>Tetrahymenina</taxon>
        <taxon>Tetrahymenidae</taxon>
        <taxon>Tetrahymena</taxon>
    </lineage>
</organism>
<dbReference type="HOGENOM" id="CLU_1055501_0_0_1"/>
<dbReference type="AlphaFoldDB" id="A4VD79"/>
<dbReference type="KEGG" id="tet:TTHERM_00147599"/>
<accession>A4VD79</accession>
<protein>
    <submittedName>
        <fullName evidence="2">Transmembrane protein, putative</fullName>
    </submittedName>
</protein>
<evidence type="ECO:0000313" key="2">
    <source>
        <dbReference type="EMBL" id="EDK31476.2"/>
    </source>
</evidence>
<keyword evidence="1 2" id="KW-0812">Transmembrane</keyword>
<proteinExistence type="predicted"/>
<dbReference type="Proteomes" id="UP000009168">
    <property type="component" value="Unassembled WGS sequence"/>
</dbReference>
<keyword evidence="1" id="KW-1133">Transmembrane helix</keyword>
<evidence type="ECO:0000313" key="3">
    <source>
        <dbReference type="Proteomes" id="UP000009168"/>
    </source>
</evidence>
<keyword evidence="1" id="KW-0472">Membrane</keyword>
<dbReference type="RefSeq" id="XP_001470940.2">
    <property type="nucleotide sequence ID" value="XM_001470890.2"/>
</dbReference>
<keyword evidence="3" id="KW-1185">Reference proteome</keyword>
<reference evidence="3" key="1">
    <citation type="journal article" date="2006" name="PLoS Biol.">
        <title>Macronuclear genome sequence of the ciliate Tetrahymena thermophila, a model eukaryote.</title>
        <authorList>
            <person name="Eisen J.A."/>
            <person name="Coyne R.S."/>
            <person name="Wu M."/>
            <person name="Wu D."/>
            <person name="Thiagarajan M."/>
            <person name="Wortman J.R."/>
            <person name="Badger J.H."/>
            <person name="Ren Q."/>
            <person name="Amedeo P."/>
            <person name="Jones K.M."/>
            <person name="Tallon L.J."/>
            <person name="Delcher A.L."/>
            <person name="Salzberg S.L."/>
            <person name="Silva J.C."/>
            <person name="Haas B.J."/>
            <person name="Majoros W.H."/>
            <person name="Farzad M."/>
            <person name="Carlton J.M."/>
            <person name="Smith R.K. Jr."/>
            <person name="Garg J."/>
            <person name="Pearlman R.E."/>
            <person name="Karrer K.M."/>
            <person name="Sun L."/>
            <person name="Manning G."/>
            <person name="Elde N.C."/>
            <person name="Turkewitz A.P."/>
            <person name="Asai D.J."/>
            <person name="Wilkes D.E."/>
            <person name="Wang Y."/>
            <person name="Cai H."/>
            <person name="Collins K."/>
            <person name="Stewart B.A."/>
            <person name="Lee S.R."/>
            <person name="Wilamowska K."/>
            <person name="Weinberg Z."/>
            <person name="Ruzzo W.L."/>
            <person name="Wloga D."/>
            <person name="Gaertig J."/>
            <person name="Frankel J."/>
            <person name="Tsao C.-C."/>
            <person name="Gorovsky M.A."/>
            <person name="Keeling P.J."/>
            <person name="Waller R.F."/>
            <person name="Patron N.J."/>
            <person name="Cherry J.M."/>
            <person name="Stover N.A."/>
            <person name="Krieger C.J."/>
            <person name="del Toro C."/>
            <person name="Ryder H.F."/>
            <person name="Williamson S.C."/>
            <person name="Barbeau R.A."/>
            <person name="Hamilton E.P."/>
            <person name="Orias E."/>
        </authorList>
    </citation>
    <scope>NUCLEOTIDE SEQUENCE [LARGE SCALE GENOMIC DNA]</scope>
    <source>
        <strain evidence="3">SB210</strain>
    </source>
</reference>
<dbReference type="GeneID" id="7844930"/>
<gene>
    <name evidence="2" type="ORF">TTHERM_00147599</name>
</gene>
<name>A4VD79_TETTS</name>
<feature type="transmembrane region" description="Helical" evidence="1">
    <location>
        <begin position="12"/>
        <end position="29"/>
    </location>
</feature>